<dbReference type="Proteomes" id="UP000244162">
    <property type="component" value="Unassembled WGS sequence"/>
</dbReference>
<accession>A0A2T5FVT6</accession>
<dbReference type="InterPro" id="IPR050469">
    <property type="entry name" value="Diguanylate_Cyclase"/>
</dbReference>
<organism evidence="5 6">
    <name type="scientific">Sphingomonas oleivorans</name>
    <dbReference type="NCBI Taxonomy" id="1735121"/>
    <lineage>
        <taxon>Bacteria</taxon>
        <taxon>Pseudomonadati</taxon>
        <taxon>Pseudomonadota</taxon>
        <taxon>Alphaproteobacteria</taxon>
        <taxon>Sphingomonadales</taxon>
        <taxon>Sphingomonadaceae</taxon>
        <taxon>Sphingomonas</taxon>
    </lineage>
</organism>
<dbReference type="PANTHER" id="PTHR45138">
    <property type="entry name" value="REGULATORY COMPONENTS OF SENSORY TRANSDUCTION SYSTEM"/>
    <property type="match status" value="1"/>
</dbReference>
<dbReference type="SMART" id="SM00267">
    <property type="entry name" value="GGDEF"/>
    <property type="match status" value="1"/>
</dbReference>
<feature type="transmembrane region" description="Helical" evidence="3">
    <location>
        <begin position="6"/>
        <end position="27"/>
    </location>
</feature>
<evidence type="ECO:0000256" key="2">
    <source>
        <dbReference type="ARBA" id="ARBA00034247"/>
    </source>
</evidence>
<dbReference type="Pfam" id="PF00990">
    <property type="entry name" value="GGDEF"/>
    <property type="match status" value="1"/>
</dbReference>
<dbReference type="CDD" id="cd01949">
    <property type="entry name" value="GGDEF"/>
    <property type="match status" value="1"/>
</dbReference>
<proteinExistence type="predicted"/>
<evidence type="ECO:0000313" key="5">
    <source>
        <dbReference type="EMBL" id="PTQ09886.1"/>
    </source>
</evidence>
<dbReference type="EMBL" id="NWBU01000010">
    <property type="protein sequence ID" value="PTQ09886.1"/>
    <property type="molecule type" value="Genomic_DNA"/>
</dbReference>
<dbReference type="InterPro" id="IPR000160">
    <property type="entry name" value="GGDEF_dom"/>
</dbReference>
<dbReference type="PANTHER" id="PTHR45138:SF9">
    <property type="entry name" value="DIGUANYLATE CYCLASE DGCM-RELATED"/>
    <property type="match status" value="1"/>
</dbReference>
<dbReference type="NCBIfam" id="TIGR00254">
    <property type="entry name" value="GGDEF"/>
    <property type="match status" value="1"/>
</dbReference>
<gene>
    <name evidence="5" type="ORF">CLG96_12025</name>
</gene>
<keyword evidence="3" id="KW-0472">Membrane</keyword>
<comment type="catalytic activity">
    <reaction evidence="2">
        <text>2 GTP = 3',3'-c-di-GMP + 2 diphosphate</text>
        <dbReference type="Rhea" id="RHEA:24898"/>
        <dbReference type="ChEBI" id="CHEBI:33019"/>
        <dbReference type="ChEBI" id="CHEBI:37565"/>
        <dbReference type="ChEBI" id="CHEBI:58805"/>
        <dbReference type="EC" id="2.7.7.65"/>
    </reaction>
</comment>
<dbReference type="Gene3D" id="3.30.70.270">
    <property type="match status" value="1"/>
</dbReference>
<dbReference type="InterPro" id="IPR029787">
    <property type="entry name" value="Nucleotide_cyclase"/>
</dbReference>
<evidence type="ECO:0000313" key="6">
    <source>
        <dbReference type="Proteomes" id="UP000244162"/>
    </source>
</evidence>
<sequence length="397" mass="43100">MAFDPLTLITALILVLCAVGVQMLLLWRRQRRQIPALGWWGAAFLIAALGFILLLGWPAKSTMLGRVLANAIMLFGMGCSYTAARVLNGREARLVPMLAGGLFWLGLCLLLEPPPEIRMATASILSGSYNFITARELWRGALPQLRSQRAAAIACALHGGFFVLRLILGPTLNPGLRWIETAASLWGTVMAIEAIIYVSVFSFLAASMTRERISFDHERAALEDPLTGIGNRRAFDLKAPDIFARDRRLGRCSALLLFDLDHFKRINDTHGHDAGNRLLVHFTETAARLLRQDDLFCRIGGEEFVLVLGNAGAGEARFIAERVRDAFAQSSVQIGDRAIATTVSVGIAEAGPDANLAELLSRADAGLYAAKARGRNRVVNMACIGEPCPQPGEPAVA</sequence>
<comment type="caution">
    <text evidence="5">The sequence shown here is derived from an EMBL/GenBank/DDBJ whole genome shotgun (WGS) entry which is preliminary data.</text>
</comment>
<dbReference type="FunFam" id="3.30.70.270:FF:000001">
    <property type="entry name" value="Diguanylate cyclase domain protein"/>
    <property type="match status" value="1"/>
</dbReference>
<feature type="transmembrane region" description="Helical" evidence="3">
    <location>
        <begin position="183"/>
        <end position="206"/>
    </location>
</feature>
<feature type="transmembrane region" description="Helical" evidence="3">
    <location>
        <begin position="39"/>
        <end position="57"/>
    </location>
</feature>
<feature type="transmembrane region" description="Helical" evidence="3">
    <location>
        <begin position="150"/>
        <end position="168"/>
    </location>
</feature>
<feature type="transmembrane region" description="Helical" evidence="3">
    <location>
        <begin position="63"/>
        <end position="82"/>
    </location>
</feature>
<dbReference type="SUPFAM" id="SSF55073">
    <property type="entry name" value="Nucleotide cyclase"/>
    <property type="match status" value="1"/>
</dbReference>
<dbReference type="AlphaFoldDB" id="A0A2T5FVT6"/>
<reference evidence="5 6" key="1">
    <citation type="submission" date="2017-09" db="EMBL/GenBank/DDBJ databases">
        <title>Sphingomonas panjinensis sp.nov., isolated from oil-contaminated soil.</title>
        <authorList>
            <person name="Wang L."/>
            <person name="Chen L."/>
        </authorList>
    </citation>
    <scope>NUCLEOTIDE SEQUENCE [LARGE SCALE GENOMIC DNA]</scope>
    <source>
        <strain evidence="5 6">FW-11</strain>
    </source>
</reference>
<feature type="domain" description="GGDEF" evidence="4">
    <location>
        <begin position="251"/>
        <end position="383"/>
    </location>
</feature>
<dbReference type="OrthoDB" id="9812260at2"/>
<name>A0A2T5FVT6_9SPHN</name>
<evidence type="ECO:0000256" key="1">
    <source>
        <dbReference type="ARBA" id="ARBA00012528"/>
    </source>
</evidence>
<dbReference type="RefSeq" id="WP_107968239.1">
    <property type="nucleotide sequence ID" value="NZ_NWBU01000010.1"/>
</dbReference>
<keyword evidence="3" id="KW-0812">Transmembrane</keyword>
<dbReference type="PROSITE" id="PS50887">
    <property type="entry name" value="GGDEF"/>
    <property type="match status" value="1"/>
</dbReference>
<keyword evidence="6" id="KW-1185">Reference proteome</keyword>
<dbReference type="EC" id="2.7.7.65" evidence="1"/>
<evidence type="ECO:0000256" key="3">
    <source>
        <dbReference type="SAM" id="Phobius"/>
    </source>
</evidence>
<dbReference type="InterPro" id="IPR043128">
    <property type="entry name" value="Rev_trsase/Diguanyl_cyclase"/>
</dbReference>
<evidence type="ECO:0000259" key="4">
    <source>
        <dbReference type="PROSITE" id="PS50887"/>
    </source>
</evidence>
<keyword evidence="3" id="KW-1133">Transmembrane helix</keyword>
<dbReference type="GO" id="GO:0052621">
    <property type="term" value="F:diguanylate cyclase activity"/>
    <property type="evidence" value="ECO:0007669"/>
    <property type="project" value="UniProtKB-EC"/>
</dbReference>
<protein>
    <recommendedName>
        <fullName evidence="1">diguanylate cyclase</fullName>
        <ecNumber evidence="1">2.7.7.65</ecNumber>
    </recommendedName>
</protein>